<dbReference type="PANTHER" id="PTHR39321">
    <property type="entry name" value="NICOTINATE-NUCLEOTIDE ADENYLYLTRANSFERASE-RELATED"/>
    <property type="match status" value="1"/>
</dbReference>
<evidence type="ECO:0000256" key="6">
    <source>
        <dbReference type="ARBA" id="ARBA00022741"/>
    </source>
</evidence>
<evidence type="ECO:0000256" key="1">
    <source>
        <dbReference type="ARBA" id="ARBA00002324"/>
    </source>
</evidence>
<dbReference type="Gene3D" id="3.40.50.620">
    <property type="entry name" value="HUPs"/>
    <property type="match status" value="1"/>
</dbReference>
<organism evidence="12 13">
    <name type="scientific">Bacillus thermotolerans</name>
    <name type="common">Quasibacillus thermotolerans</name>
    <dbReference type="NCBI Taxonomy" id="1221996"/>
    <lineage>
        <taxon>Bacteria</taxon>
        <taxon>Bacillati</taxon>
        <taxon>Bacillota</taxon>
        <taxon>Bacilli</taxon>
        <taxon>Bacillales</taxon>
        <taxon>Bacillaceae</taxon>
        <taxon>Bacillus</taxon>
    </lineage>
</organism>
<dbReference type="PANTHER" id="PTHR39321:SF3">
    <property type="entry name" value="PHOSPHOPANTETHEINE ADENYLYLTRANSFERASE"/>
    <property type="match status" value="1"/>
</dbReference>
<dbReference type="OrthoDB" id="5295945at2"/>
<feature type="domain" description="Cytidyltransferase-like" evidence="11">
    <location>
        <begin position="7"/>
        <end position="163"/>
    </location>
</feature>
<dbReference type="GO" id="GO:0005524">
    <property type="term" value="F:ATP binding"/>
    <property type="evidence" value="ECO:0007669"/>
    <property type="project" value="UniProtKB-KW"/>
</dbReference>
<dbReference type="InterPro" id="IPR004821">
    <property type="entry name" value="Cyt_trans-like"/>
</dbReference>
<reference evidence="12" key="1">
    <citation type="submission" date="2015-02" db="EMBL/GenBank/DDBJ databases">
        <title>Genome Assembly of Bacillaceae bacterium MTCC 8252.</title>
        <authorList>
            <person name="Verma A."/>
            <person name="Khatri I."/>
            <person name="Mual P."/>
            <person name="Subramanian S."/>
            <person name="Krishnamurthi S."/>
        </authorList>
    </citation>
    <scope>NUCLEOTIDE SEQUENCE [LARGE SCALE GENOMIC DNA]</scope>
    <source>
        <strain evidence="12">MTCC 8252</strain>
    </source>
</reference>
<evidence type="ECO:0000256" key="10">
    <source>
        <dbReference type="HAMAP-Rule" id="MF_00244"/>
    </source>
</evidence>
<keyword evidence="6 10" id="KW-0547">Nucleotide-binding</keyword>
<comment type="function">
    <text evidence="1 10">Catalyzes the reversible adenylation of nicotinate mononucleotide (NaMN) to nicotinic acid adenine dinucleotide (NaAD).</text>
</comment>
<evidence type="ECO:0000256" key="4">
    <source>
        <dbReference type="ARBA" id="ARBA00022679"/>
    </source>
</evidence>
<dbReference type="STRING" id="1221996.QY95_02158"/>
<dbReference type="RefSeq" id="WP_040036679.1">
    <property type="nucleotide sequence ID" value="NZ_JWIQ02000016.1"/>
</dbReference>
<dbReference type="Proteomes" id="UP000031563">
    <property type="component" value="Unassembled WGS sequence"/>
</dbReference>
<proteinExistence type="inferred from homology"/>
<keyword evidence="13" id="KW-1185">Reference proteome</keyword>
<keyword evidence="7 10" id="KW-0067">ATP-binding</keyword>
<dbReference type="EC" id="2.7.7.18" evidence="10"/>
<name>A0A0F5IDC5_BACTR</name>
<sequence>MSKRTGILGGTFNPPHLGHLIIANEVLEALQLDEIRFMPNHTPPHKKMTQSVTDDDRVSMLLAAIEGHPKFSIERIELERKGTSYTYDTMKLLREREPGTSFFFIIGGDMIEYLPKWYKIDELCELVQFVGVSRPGYSANTTYPVELIDTPEIHLSSTMLRERAANGGSLRYLLPDRVIEYIKGNRLYDGS</sequence>
<evidence type="ECO:0000256" key="8">
    <source>
        <dbReference type="ARBA" id="ARBA00023027"/>
    </source>
</evidence>
<evidence type="ECO:0000256" key="2">
    <source>
        <dbReference type="ARBA" id="ARBA00005019"/>
    </source>
</evidence>
<dbReference type="CDD" id="cd02165">
    <property type="entry name" value="NMNAT"/>
    <property type="match status" value="1"/>
</dbReference>
<dbReference type="SUPFAM" id="SSF52374">
    <property type="entry name" value="Nucleotidylyl transferase"/>
    <property type="match status" value="1"/>
</dbReference>
<dbReference type="AlphaFoldDB" id="A0A0F5IDC5"/>
<accession>A0A0F5IDC5</accession>
<comment type="catalytic activity">
    <reaction evidence="9 10">
        <text>nicotinate beta-D-ribonucleotide + ATP + H(+) = deamido-NAD(+) + diphosphate</text>
        <dbReference type="Rhea" id="RHEA:22860"/>
        <dbReference type="ChEBI" id="CHEBI:15378"/>
        <dbReference type="ChEBI" id="CHEBI:30616"/>
        <dbReference type="ChEBI" id="CHEBI:33019"/>
        <dbReference type="ChEBI" id="CHEBI:57502"/>
        <dbReference type="ChEBI" id="CHEBI:58437"/>
        <dbReference type="EC" id="2.7.7.18"/>
    </reaction>
</comment>
<dbReference type="UniPathway" id="UPA00253">
    <property type="reaction ID" value="UER00332"/>
</dbReference>
<gene>
    <name evidence="10" type="primary">nadD</name>
    <name evidence="12" type="ORF">QY95_02158</name>
</gene>
<evidence type="ECO:0000256" key="5">
    <source>
        <dbReference type="ARBA" id="ARBA00022695"/>
    </source>
</evidence>
<keyword evidence="5 10" id="KW-0548">Nucleotidyltransferase</keyword>
<comment type="pathway">
    <text evidence="2 10">Cofactor biosynthesis; NAD(+) biosynthesis; deamido-NAD(+) from nicotinate D-ribonucleotide: step 1/1.</text>
</comment>
<evidence type="ECO:0000259" key="11">
    <source>
        <dbReference type="Pfam" id="PF01467"/>
    </source>
</evidence>
<evidence type="ECO:0000256" key="3">
    <source>
        <dbReference type="ARBA" id="ARBA00022642"/>
    </source>
</evidence>
<keyword evidence="3 10" id="KW-0662">Pyridine nucleotide biosynthesis</keyword>
<evidence type="ECO:0000313" key="12">
    <source>
        <dbReference type="EMBL" id="KKB43172.1"/>
    </source>
</evidence>
<evidence type="ECO:0000256" key="7">
    <source>
        <dbReference type="ARBA" id="ARBA00022840"/>
    </source>
</evidence>
<dbReference type="HAMAP" id="MF_00244">
    <property type="entry name" value="NaMN_adenylyltr"/>
    <property type="match status" value="1"/>
</dbReference>
<dbReference type="GO" id="GO:0004515">
    <property type="term" value="F:nicotinate-nucleotide adenylyltransferase activity"/>
    <property type="evidence" value="ECO:0007669"/>
    <property type="project" value="UniProtKB-UniRule"/>
</dbReference>
<evidence type="ECO:0000313" key="13">
    <source>
        <dbReference type="Proteomes" id="UP000031563"/>
    </source>
</evidence>
<keyword evidence="4 10" id="KW-0808">Transferase</keyword>
<dbReference type="GO" id="GO:0009435">
    <property type="term" value="P:NAD+ biosynthetic process"/>
    <property type="evidence" value="ECO:0007669"/>
    <property type="project" value="UniProtKB-UniRule"/>
</dbReference>
<dbReference type="NCBIfam" id="TIGR00482">
    <property type="entry name" value="nicotinate (nicotinamide) nucleotide adenylyltransferase"/>
    <property type="match status" value="1"/>
</dbReference>
<dbReference type="NCBIfam" id="NF000841">
    <property type="entry name" value="PRK00071.1-4"/>
    <property type="match status" value="1"/>
</dbReference>
<dbReference type="Pfam" id="PF01467">
    <property type="entry name" value="CTP_transf_like"/>
    <property type="match status" value="1"/>
</dbReference>
<comment type="caution">
    <text evidence="12">The sequence shown here is derived from an EMBL/GenBank/DDBJ whole genome shotgun (WGS) entry which is preliminary data.</text>
</comment>
<protein>
    <recommendedName>
        <fullName evidence="10">Probable nicotinate-nucleotide adenylyltransferase</fullName>
        <ecNumber evidence="10">2.7.7.18</ecNumber>
    </recommendedName>
    <alternativeName>
        <fullName evidence="10">Deamido-NAD(+) diphosphorylase</fullName>
    </alternativeName>
    <alternativeName>
        <fullName evidence="10">Deamido-NAD(+) pyrophosphorylase</fullName>
    </alternativeName>
    <alternativeName>
        <fullName evidence="10">Nicotinate mononucleotide adenylyltransferase</fullName>
        <shortName evidence="10">NaMN adenylyltransferase</shortName>
    </alternativeName>
</protein>
<dbReference type="EMBL" id="JWIR02000004">
    <property type="protein sequence ID" value="KKB43172.1"/>
    <property type="molecule type" value="Genomic_DNA"/>
</dbReference>
<comment type="similarity">
    <text evidence="10">Belongs to the NadD family.</text>
</comment>
<dbReference type="InterPro" id="IPR005248">
    <property type="entry name" value="NadD/NMNAT"/>
</dbReference>
<evidence type="ECO:0000256" key="9">
    <source>
        <dbReference type="ARBA" id="ARBA00048721"/>
    </source>
</evidence>
<dbReference type="NCBIfam" id="TIGR00125">
    <property type="entry name" value="cyt_tran_rel"/>
    <property type="match status" value="1"/>
</dbReference>
<dbReference type="InterPro" id="IPR014729">
    <property type="entry name" value="Rossmann-like_a/b/a_fold"/>
</dbReference>
<keyword evidence="8 10" id="KW-0520">NAD</keyword>
<dbReference type="NCBIfam" id="NF000840">
    <property type="entry name" value="PRK00071.1-3"/>
    <property type="match status" value="1"/>
</dbReference>